<protein>
    <submittedName>
        <fullName evidence="5">AraC family transcriptional regulator</fullName>
    </submittedName>
</protein>
<accession>A0A2J0Q6E2</accession>
<evidence type="ECO:0000256" key="2">
    <source>
        <dbReference type="ARBA" id="ARBA00023125"/>
    </source>
</evidence>
<dbReference type="Gene3D" id="1.10.10.60">
    <property type="entry name" value="Homeodomain-like"/>
    <property type="match status" value="2"/>
</dbReference>
<proteinExistence type="predicted"/>
<dbReference type="AlphaFoldDB" id="A0A2J0Q6E2"/>
<dbReference type="InterPro" id="IPR009057">
    <property type="entry name" value="Homeodomain-like_sf"/>
</dbReference>
<keyword evidence="1" id="KW-0805">Transcription regulation</keyword>
<name>A0A2J0Q6E2_9ENTR</name>
<dbReference type="InterPro" id="IPR050959">
    <property type="entry name" value="MarA-like"/>
</dbReference>
<dbReference type="GO" id="GO:0003700">
    <property type="term" value="F:DNA-binding transcription factor activity"/>
    <property type="evidence" value="ECO:0007669"/>
    <property type="project" value="InterPro"/>
</dbReference>
<reference evidence="5 6" key="1">
    <citation type="journal article" date="2017" name="J. Antimicrob. Chemother.">
        <title>Characterization of the population structure, drug resistance mechanisms and plasmids of the community-associated Enterobacter cloacae complex in China.</title>
        <authorList>
            <person name="Zhou K."/>
            <person name="Yu W."/>
            <person name="Cao X."/>
            <person name="Shen P."/>
            <person name="Lu H."/>
            <person name="Luo Q."/>
            <person name="Rossen J.W.A."/>
            <person name="Xiao Y."/>
        </authorList>
    </citation>
    <scope>NUCLEOTIDE SEQUENCE [LARGE SCALE GENOMIC DNA]</scope>
    <source>
        <strain evidence="5 6">ECC904</strain>
    </source>
</reference>
<dbReference type="STRING" id="301102.BFV66_13985"/>
<comment type="caution">
    <text evidence="5">The sequence shown here is derived from an EMBL/GenBank/DDBJ whole genome shotgun (WGS) entry which is preliminary data.</text>
</comment>
<evidence type="ECO:0000313" key="6">
    <source>
        <dbReference type="Proteomes" id="UP000229974"/>
    </source>
</evidence>
<evidence type="ECO:0000256" key="1">
    <source>
        <dbReference type="ARBA" id="ARBA00023015"/>
    </source>
</evidence>
<gene>
    <name evidence="5" type="ORF">B9Q30_06415</name>
</gene>
<dbReference type="OrthoDB" id="9783876at2"/>
<organism evidence="5 6">
    <name type="scientific">Enterobacter hormaechei</name>
    <dbReference type="NCBI Taxonomy" id="158836"/>
    <lineage>
        <taxon>Bacteria</taxon>
        <taxon>Pseudomonadati</taxon>
        <taxon>Pseudomonadota</taxon>
        <taxon>Gammaproteobacteria</taxon>
        <taxon>Enterobacterales</taxon>
        <taxon>Enterobacteriaceae</taxon>
        <taxon>Enterobacter</taxon>
        <taxon>Enterobacter cloacae complex</taxon>
    </lineage>
</organism>
<dbReference type="SUPFAM" id="SSF46689">
    <property type="entry name" value="Homeodomain-like"/>
    <property type="match status" value="1"/>
</dbReference>
<dbReference type="GO" id="GO:0043565">
    <property type="term" value="F:sequence-specific DNA binding"/>
    <property type="evidence" value="ECO:0007669"/>
    <property type="project" value="InterPro"/>
</dbReference>
<dbReference type="InterPro" id="IPR020449">
    <property type="entry name" value="Tscrpt_reg_AraC-type_HTH"/>
</dbReference>
<feature type="domain" description="HTH araC/xylS-type" evidence="4">
    <location>
        <begin position="7"/>
        <end position="105"/>
    </location>
</feature>
<dbReference type="InterPro" id="IPR018060">
    <property type="entry name" value="HTH_AraC"/>
</dbReference>
<keyword evidence="3" id="KW-0804">Transcription</keyword>
<dbReference type="PANTHER" id="PTHR47504:SF3">
    <property type="entry name" value="HTH-TYPE TRANSCRIPTIONAL REGULATOR YKGA-RELATED"/>
    <property type="match status" value="1"/>
</dbReference>
<keyword evidence="2" id="KW-0238">DNA-binding</keyword>
<dbReference type="Proteomes" id="UP000229974">
    <property type="component" value="Unassembled WGS sequence"/>
</dbReference>
<dbReference type="SMART" id="SM00342">
    <property type="entry name" value="HTH_ARAC"/>
    <property type="match status" value="1"/>
</dbReference>
<dbReference type="Gene3D" id="3.20.80.10">
    <property type="entry name" value="Regulatory factor, effector binding domain"/>
    <property type="match status" value="1"/>
</dbReference>
<sequence length="273" mass="32116">MKDSISNYILSWVEENNFTILHIDDLVADIGYSRRTIETWFKEKYRLSLGEYILRRRLSRAAIMLRMTSIPVTDIAYLFHYQSSQGFSRAFKKMMGLTPSEYRCARGWNFDILQPSFLLSELETPELEVCFLDETFVYTHEIIEHDHLFDTSVHDITKKIKKLLTENRHDIDKIILMPRRPELGKSRSYLVEVLISYALQSDTATNKKSRVVRGRYARMPFSGSWESYSAFNKIGFVKAMVNKRLTLRDGIYLMKINAYSDERVDFDVFIPIL</sequence>
<dbReference type="EMBL" id="NEEW01000002">
    <property type="protein sequence ID" value="PJD87904.1"/>
    <property type="molecule type" value="Genomic_DNA"/>
</dbReference>
<dbReference type="RefSeq" id="WP_039270618.1">
    <property type="nucleotide sequence ID" value="NZ_CAXOHF010000023.1"/>
</dbReference>
<evidence type="ECO:0000256" key="3">
    <source>
        <dbReference type="ARBA" id="ARBA00023163"/>
    </source>
</evidence>
<dbReference type="PRINTS" id="PR00032">
    <property type="entry name" value="HTHARAC"/>
</dbReference>
<evidence type="ECO:0000313" key="5">
    <source>
        <dbReference type="EMBL" id="PJD87904.1"/>
    </source>
</evidence>
<dbReference type="PROSITE" id="PS01124">
    <property type="entry name" value="HTH_ARAC_FAMILY_2"/>
    <property type="match status" value="1"/>
</dbReference>
<dbReference type="PANTHER" id="PTHR47504">
    <property type="entry name" value="RIGHT ORIGIN-BINDING PROTEIN"/>
    <property type="match status" value="1"/>
</dbReference>
<evidence type="ECO:0000259" key="4">
    <source>
        <dbReference type="PROSITE" id="PS01124"/>
    </source>
</evidence>
<dbReference type="Pfam" id="PF12833">
    <property type="entry name" value="HTH_18"/>
    <property type="match status" value="1"/>
</dbReference>
<dbReference type="InterPro" id="IPR011256">
    <property type="entry name" value="Reg_factor_effector_dom_sf"/>
</dbReference>